<dbReference type="PANTHER" id="PTHR45089">
    <property type="entry name" value="DNAJ HEAT SHOCK AMINO-TERMINAL DOMAIN PROTEIN-RELATED"/>
    <property type="match status" value="1"/>
</dbReference>
<evidence type="ECO:0000313" key="4">
    <source>
        <dbReference type="Proteomes" id="UP000224567"/>
    </source>
</evidence>
<protein>
    <recommendedName>
        <fullName evidence="2">DUF3444 domain-containing protein</fullName>
    </recommendedName>
</protein>
<feature type="domain" description="DUF3444" evidence="2">
    <location>
        <begin position="252"/>
        <end position="449"/>
    </location>
</feature>
<dbReference type="OrthoDB" id="1300268at2759"/>
<sequence length="510" mass="59474">MVLLKKIADAMEEIECKKFGLVRGFLTMMLEWKSFEKHLDVTGEMYKECFIELESREKHMCSIQESIDESLKEVELVRESLSAKRVEVEDKEREVLGYVDDLKMREEKLKEKELLIRGDLEEFENVIEGRVKEIGMQEKKFRELAYELESREEKLKQRENEVKAREEELDSALMFSKMQLNSTSELSPRACDSRRKRERPELVECNVCNNPLKRSKAVDTSDVSLAIICSDKVVRDESESEPEKTDHKGVTQVCDCPRGKFHDFDKEKEIENFDVDQIWACYDDLDGMPRLYALVEKVSFTPEFELRMVWLEADSDEEQHLADHELQVGCGRFRLGSSLDVSTDLIFSHRVQCRSDVQGCYLIYPTKGETWAVWSSELLEDHHRQLKYEIVEVLSDFVDDVGVRVSYLDKVRGVVSIFERRRHGSDSFVIPPNELRRFSHKVPSFKLTKMTNESFELDPAALPDCSDNARYNDKVKVDYEEVDDVSTFKMDRPEEFLVTKSDPDVILPIT</sequence>
<evidence type="ECO:0000256" key="1">
    <source>
        <dbReference type="SAM" id="Coils"/>
    </source>
</evidence>
<reference evidence="4" key="2">
    <citation type="journal article" date="2017" name="J. Anim. Genet.">
        <title>Multiple reference genome sequences of hot pepper reveal the massive evolution of plant disease resistance genes by retroduplication.</title>
        <authorList>
            <person name="Kim S."/>
            <person name="Park J."/>
            <person name="Yeom S.-I."/>
            <person name="Kim Y.-M."/>
            <person name="Seo E."/>
            <person name="Kim K.-T."/>
            <person name="Kim M.-S."/>
            <person name="Lee J.M."/>
            <person name="Cheong K."/>
            <person name="Shin H.-S."/>
            <person name="Kim S.-B."/>
            <person name="Han K."/>
            <person name="Lee J."/>
            <person name="Park M."/>
            <person name="Lee H.-A."/>
            <person name="Lee H.-Y."/>
            <person name="Lee Y."/>
            <person name="Oh S."/>
            <person name="Lee J.H."/>
            <person name="Choi E."/>
            <person name="Choi E."/>
            <person name="Lee S.E."/>
            <person name="Jeon J."/>
            <person name="Kim H."/>
            <person name="Choi G."/>
            <person name="Song H."/>
            <person name="Lee J."/>
            <person name="Lee S.-C."/>
            <person name="Kwon J.-K."/>
            <person name="Lee H.-Y."/>
            <person name="Koo N."/>
            <person name="Hong Y."/>
            <person name="Kim R.W."/>
            <person name="Kang W.-H."/>
            <person name="Huh J.H."/>
            <person name="Kang B.-C."/>
            <person name="Yang T.-J."/>
            <person name="Lee Y.-H."/>
            <person name="Bennetzen J.L."/>
            <person name="Choi D."/>
        </authorList>
    </citation>
    <scope>NUCLEOTIDE SEQUENCE [LARGE SCALE GENOMIC DNA]</scope>
    <source>
        <strain evidence="4">cv. PBC81</strain>
    </source>
</reference>
<dbReference type="InterPro" id="IPR024593">
    <property type="entry name" value="DUF3444"/>
</dbReference>
<feature type="coiled-coil region" evidence="1">
    <location>
        <begin position="141"/>
        <end position="168"/>
    </location>
</feature>
<dbReference type="EMBL" id="MLFT02000010">
    <property type="protein sequence ID" value="PHT35551.1"/>
    <property type="molecule type" value="Genomic_DNA"/>
</dbReference>
<dbReference type="PANTHER" id="PTHR45089:SF15">
    <property type="entry name" value="DUF3444 DOMAIN-CONTAINING PROTEIN"/>
    <property type="match status" value="1"/>
</dbReference>
<keyword evidence="4" id="KW-1185">Reference proteome</keyword>
<proteinExistence type="predicted"/>
<dbReference type="STRING" id="33114.A0A2G2VRE7"/>
<accession>A0A2G2VRE7</accession>
<evidence type="ECO:0000313" key="3">
    <source>
        <dbReference type="EMBL" id="PHT35551.1"/>
    </source>
</evidence>
<dbReference type="Pfam" id="PF11926">
    <property type="entry name" value="DUF3444"/>
    <property type="match status" value="1"/>
</dbReference>
<organism evidence="3 4">
    <name type="scientific">Capsicum baccatum</name>
    <name type="common">Peruvian pepper</name>
    <dbReference type="NCBI Taxonomy" id="33114"/>
    <lineage>
        <taxon>Eukaryota</taxon>
        <taxon>Viridiplantae</taxon>
        <taxon>Streptophyta</taxon>
        <taxon>Embryophyta</taxon>
        <taxon>Tracheophyta</taxon>
        <taxon>Spermatophyta</taxon>
        <taxon>Magnoliopsida</taxon>
        <taxon>eudicotyledons</taxon>
        <taxon>Gunneridae</taxon>
        <taxon>Pentapetalae</taxon>
        <taxon>asterids</taxon>
        <taxon>lamiids</taxon>
        <taxon>Solanales</taxon>
        <taxon>Solanaceae</taxon>
        <taxon>Solanoideae</taxon>
        <taxon>Capsiceae</taxon>
        <taxon>Capsicum</taxon>
    </lineage>
</organism>
<dbReference type="Proteomes" id="UP000224567">
    <property type="component" value="Unassembled WGS sequence"/>
</dbReference>
<gene>
    <name evidence="3" type="ORF">CQW23_23251</name>
</gene>
<keyword evidence="1" id="KW-0175">Coiled coil</keyword>
<dbReference type="AlphaFoldDB" id="A0A2G2VRE7"/>
<evidence type="ECO:0000259" key="2">
    <source>
        <dbReference type="Pfam" id="PF11926"/>
    </source>
</evidence>
<comment type="caution">
    <text evidence="3">The sequence shown here is derived from an EMBL/GenBank/DDBJ whole genome shotgun (WGS) entry which is preliminary data.</text>
</comment>
<name>A0A2G2VRE7_CAPBA</name>
<reference evidence="3 4" key="1">
    <citation type="journal article" date="2017" name="Genome Biol.">
        <title>New reference genome sequences of hot pepper reveal the massive evolution of plant disease-resistance genes by retroduplication.</title>
        <authorList>
            <person name="Kim S."/>
            <person name="Park J."/>
            <person name="Yeom S.I."/>
            <person name="Kim Y.M."/>
            <person name="Seo E."/>
            <person name="Kim K.T."/>
            <person name="Kim M.S."/>
            <person name="Lee J.M."/>
            <person name="Cheong K."/>
            <person name="Shin H.S."/>
            <person name="Kim S.B."/>
            <person name="Han K."/>
            <person name="Lee J."/>
            <person name="Park M."/>
            <person name="Lee H.A."/>
            <person name="Lee H.Y."/>
            <person name="Lee Y."/>
            <person name="Oh S."/>
            <person name="Lee J.H."/>
            <person name="Choi E."/>
            <person name="Choi E."/>
            <person name="Lee S.E."/>
            <person name="Jeon J."/>
            <person name="Kim H."/>
            <person name="Choi G."/>
            <person name="Song H."/>
            <person name="Lee J."/>
            <person name="Lee S.C."/>
            <person name="Kwon J.K."/>
            <person name="Lee H.Y."/>
            <person name="Koo N."/>
            <person name="Hong Y."/>
            <person name="Kim R.W."/>
            <person name="Kang W.H."/>
            <person name="Huh J.H."/>
            <person name="Kang B.C."/>
            <person name="Yang T.J."/>
            <person name="Lee Y.H."/>
            <person name="Bennetzen J.L."/>
            <person name="Choi D."/>
        </authorList>
    </citation>
    <scope>NUCLEOTIDE SEQUENCE [LARGE SCALE GENOMIC DNA]</scope>
    <source>
        <strain evidence="4">cv. PBC81</strain>
    </source>
</reference>